<comment type="caution">
    <text evidence="1">The sequence shown here is derived from an EMBL/GenBank/DDBJ whole genome shotgun (WGS) entry which is preliminary data.</text>
</comment>
<evidence type="ECO:0000313" key="1">
    <source>
        <dbReference type="EMBL" id="KAJ0169732.1"/>
    </source>
</evidence>
<proteinExistence type="predicted"/>
<sequence length="693" mass="79570">MLRDGIIEPVDCSDWASPLVPVNKADGSLRICADYKATLNPVLLVDRYPLPKIEDLMVSLGKTQFYSKIDLSQAYNQIELDETKKYTVINTHRGLFRYNRLVDDGKGERPIAYASRTLNEAEKNYSQIHREALAIIYSVNKFHQYLYGRQFVLRTDHKPLVSIFGPNTGIPTMVASRMQRWAIILSAYNFQIEYIRTNENGADGLSRLPICNLNNKTLPEQTYLHFVQDALLLDYNEIKRETARDPLLSKVLDYIRTGWPTQCEIMNLKPFYNRINELYEELGCVMWGRRLVVPQTCIGRVLNMVHEPHMGIVKSKSIARSYVWWPGVDEDVERMCRNCEVCASQADNPPHNAPSMWPWPNRPWARLHLDFMGPLGGKTYLVIVDATSKWIEIFNVHSTSARYTIDKLCELFSRWGLPKQIVSDNGPQFACKEFKDFTKSNGIEHIFTAPYHPASNGLAENAVRTMKRVIKKAIQSKQDIDRSLWAFLLHYRNVEHATTGECPALLLIGRRTRTRLDIIRPDREGRVFRAQQRQCEAAGGLTRQVSRGENVWYRQFQNREKWAPGKITDRLGARDFKVLTREGTLIHRHIDQLRKRPSGSLAPSSDMAEESRSRIPYDLPQPRHYDRDLVESSDDPTPINNPSEPQPGPSGLAQVHEQTSSNSQQPSDPSANSLGPIRPVRLCRVNRPPIYKY</sequence>
<gene>
    <name evidence="1" type="ORF">K1T71_014338</name>
</gene>
<keyword evidence="2" id="KW-1185">Reference proteome</keyword>
<evidence type="ECO:0000313" key="2">
    <source>
        <dbReference type="Proteomes" id="UP000824533"/>
    </source>
</evidence>
<protein>
    <submittedName>
        <fullName evidence="1">Uncharacterized protein</fullName>
    </submittedName>
</protein>
<dbReference type="EMBL" id="CM034415">
    <property type="protein sequence ID" value="KAJ0169732.1"/>
    <property type="molecule type" value="Genomic_DNA"/>
</dbReference>
<accession>A0ACC1CE29</accession>
<organism evidence="1 2">
    <name type="scientific">Dendrolimus kikuchii</name>
    <dbReference type="NCBI Taxonomy" id="765133"/>
    <lineage>
        <taxon>Eukaryota</taxon>
        <taxon>Metazoa</taxon>
        <taxon>Ecdysozoa</taxon>
        <taxon>Arthropoda</taxon>
        <taxon>Hexapoda</taxon>
        <taxon>Insecta</taxon>
        <taxon>Pterygota</taxon>
        <taxon>Neoptera</taxon>
        <taxon>Endopterygota</taxon>
        <taxon>Lepidoptera</taxon>
        <taxon>Glossata</taxon>
        <taxon>Ditrysia</taxon>
        <taxon>Bombycoidea</taxon>
        <taxon>Lasiocampidae</taxon>
        <taxon>Dendrolimus</taxon>
    </lineage>
</organism>
<name>A0ACC1CE29_9NEOP</name>
<reference evidence="1 2" key="1">
    <citation type="journal article" date="2021" name="Front. Genet.">
        <title>Chromosome-Level Genome Assembly Reveals Significant Gene Expansion in the Toll and IMD Signaling Pathways of Dendrolimus kikuchii.</title>
        <authorList>
            <person name="Zhou J."/>
            <person name="Wu P."/>
            <person name="Xiong Z."/>
            <person name="Liu N."/>
            <person name="Zhao N."/>
            <person name="Ji M."/>
            <person name="Qiu Y."/>
            <person name="Yang B."/>
        </authorList>
    </citation>
    <scope>NUCLEOTIDE SEQUENCE [LARGE SCALE GENOMIC DNA]</scope>
    <source>
        <strain evidence="1">Ann1</strain>
    </source>
</reference>
<dbReference type="Proteomes" id="UP000824533">
    <property type="component" value="Linkage Group LG29"/>
</dbReference>